<proteinExistence type="predicted"/>
<dbReference type="Proteomes" id="UP000266841">
    <property type="component" value="Unassembled WGS sequence"/>
</dbReference>
<evidence type="ECO:0000256" key="1">
    <source>
        <dbReference type="SAM" id="SignalP"/>
    </source>
</evidence>
<dbReference type="AlphaFoldDB" id="K0SLK8"/>
<keyword evidence="1" id="KW-0732">Signal</keyword>
<protein>
    <submittedName>
        <fullName evidence="2">Uncharacterized protein</fullName>
    </submittedName>
</protein>
<keyword evidence="3" id="KW-1185">Reference proteome</keyword>
<dbReference type="OrthoDB" id="46338at2759"/>
<dbReference type="eggNOG" id="ENOG502TB5M">
    <property type="taxonomic scope" value="Eukaryota"/>
</dbReference>
<feature type="chain" id="PRO_5003841245" evidence="1">
    <location>
        <begin position="23"/>
        <end position="115"/>
    </location>
</feature>
<feature type="signal peptide" evidence="1">
    <location>
        <begin position="1"/>
        <end position="22"/>
    </location>
</feature>
<gene>
    <name evidence="2" type="ORF">THAOC_20418</name>
</gene>
<evidence type="ECO:0000313" key="3">
    <source>
        <dbReference type="Proteomes" id="UP000266841"/>
    </source>
</evidence>
<accession>K0SLK8</accession>
<dbReference type="EMBL" id="AGNL01023023">
    <property type="protein sequence ID" value="EJK59377.1"/>
    <property type="molecule type" value="Genomic_DNA"/>
</dbReference>
<reference evidence="2 3" key="1">
    <citation type="journal article" date="2012" name="Genome Biol.">
        <title>Genome and low-iron response of an oceanic diatom adapted to chronic iron limitation.</title>
        <authorList>
            <person name="Lommer M."/>
            <person name="Specht M."/>
            <person name="Roy A.S."/>
            <person name="Kraemer L."/>
            <person name="Andreson R."/>
            <person name="Gutowska M.A."/>
            <person name="Wolf J."/>
            <person name="Bergner S.V."/>
            <person name="Schilhabel M.B."/>
            <person name="Klostermeier U.C."/>
            <person name="Beiko R.G."/>
            <person name="Rosenstiel P."/>
            <person name="Hippler M."/>
            <person name="Laroche J."/>
        </authorList>
    </citation>
    <scope>NUCLEOTIDE SEQUENCE [LARGE SCALE GENOMIC DNA]</scope>
    <source>
        <strain evidence="2 3">CCMP1005</strain>
    </source>
</reference>
<name>K0SLK8_THAOC</name>
<evidence type="ECO:0000313" key="2">
    <source>
        <dbReference type="EMBL" id="EJK59377.1"/>
    </source>
</evidence>
<comment type="caution">
    <text evidence="2">The sequence shown here is derived from an EMBL/GenBank/DDBJ whole genome shotgun (WGS) entry which is preliminary data.</text>
</comment>
<sequence>MLRHRCFAVAALAAVISRCTHAFSQPQTLDVNRRRSPRRAAVLAAVDDSDSKTDSKTTVGSSEYYQGFISRSVDEEPAERVTGDAVLGPTLKFAGGVSLGLIALTVAFLASNGLI</sequence>
<organism evidence="2 3">
    <name type="scientific">Thalassiosira oceanica</name>
    <name type="common">Marine diatom</name>
    <dbReference type="NCBI Taxonomy" id="159749"/>
    <lineage>
        <taxon>Eukaryota</taxon>
        <taxon>Sar</taxon>
        <taxon>Stramenopiles</taxon>
        <taxon>Ochrophyta</taxon>
        <taxon>Bacillariophyta</taxon>
        <taxon>Coscinodiscophyceae</taxon>
        <taxon>Thalassiosirophycidae</taxon>
        <taxon>Thalassiosirales</taxon>
        <taxon>Thalassiosiraceae</taxon>
        <taxon>Thalassiosira</taxon>
    </lineage>
</organism>